<evidence type="ECO:0000313" key="1">
    <source>
        <dbReference type="EMBL" id="JAH02347.1"/>
    </source>
</evidence>
<dbReference type="EMBL" id="GBXM01106230">
    <property type="protein sequence ID" value="JAH02347.1"/>
    <property type="molecule type" value="Transcribed_RNA"/>
</dbReference>
<name>A0A0E9PDK6_ANGAN</name>
<sequence length="23" mass="2677">MTLRYTVHLTNKNTLTEPIKSLC</sequence>
<protein>
    <submittedName>
        <fullName evidence="1">Uncharacterized protein</fullName>
    </submittedName>
</protein>
<accession>A0A0E9PDK6</accession>
<reference evidence="1" key="1">
    <citation type="submission" date="2014-11" db="EMBL/GenBank/DDBJ databases">
        <authorList>
            <person name="Amaro Gonzalez C."/>
        </authorList>
    </citation>
    <scope>NUCLEOTIDE SEQUENCE</scope>
</reference>
<organism evidence="1">
    <name type="scientific">Anguilla anguilla</name>
    <name type="common">European freshwater eel</name>
    <name type="synonym">Muraena anguilla</name>
    <dbReference type="NCBI Taxonomy" id="7936"/>
    <lineage>
        <taxon>Eukaryota</taxon>
        <taxon>Metazoa</taxon>
        <taxon>Chordata</taxon>
        <taxon>Craniata</taxon>
        <taxon>Vertebrata</taxon>
        <taxon>Euteleostomi</taxon>
        <taxon>Actinopterygii</taxon>
        <taxon>Neopterygii</taxon>
        <taxon>Teleostei</taxon>
        <taxon>Anguilliformes</taxon>
        <taxon>Anguillidae</taxon>
        <taxon>Anguilla</taxon>
    </lineage>
</organism>
<dbReference type="AlphaFoldDB" id="A0A0E9PDK6"/>
<proteinExistence type="predicted"/>
<reference evidence="1" key="2">
    <citation type="journal article" date="2015" name="Fish Shellfish Immunol.">
        <title>Early steps in the European eel (Anguilla anguilla)-Vibrio vulnificus interaction in the gills: Role of the RtxA13 toxin.</title>
        <authorList>
            <person name="Callol A."/>
            <person name="Pajuelo D."/>
            <person name="Ebbesson L."/>
            <person name="Teles M."/>
            <person name="MacKenzie S."/>
            <person name="Amaro C."/>
        </authorList>
    </citation>
    <scope>NUCLEOTIDE SEQUENCE</scope>
</reference>